<dbReference type="AlphaFoldDB" id="A0A1U7PSS2"/>
<dbReference type="InterPro" id="IPR052928">
    <property type="entry name" value="Desiccation-related_membrane"/>
</dbReference>
<proteinExistence type="predicted"/>
<feature type="chain" id="PRO_5013318865" evidence="2">
    <location>
        <begin position="20"/>
        <end position="121"/>
    </location>
</feature>
<accession>A0A1U7PSS2</accession>
<dbReference type="RefSeq" id="WP_076759390.1">
    <property type="nucleotide sequence ID" value="NZ_FTPL01000004.1"/>
</dbReference>
<evidence type="ECO:0000256" key="2">
    <source>
        <dbReference type="SAM" id="SignalP"/>
    </source>
</evidence>
<feature type="signal peptide" evidence="2">
    <location>
        <begin position="1"/>
        <end position="19"/>
    </location>
</feature>
<dbReference type="InterPro" id="IPR024623">
    <property type="entry name" value="YtxH"/>
</dbReference>
<keyword evidence="4" id="KW-1185">Reference proteome</keyword>
<reference evidence="4" key="1">
    <citation type="submission" date="2017-01" db="EMBL/GenBank/DDBJ databases">
        <authorList>
            <person name="Varghese N."/>
            <person name="Submissions S."/>
        </authorList>
    </citation>
    <scope>NUCLEOTIDE SEQUENCE [LARGE SCALE GENOMIC DNA]</scope>
    <source>
        <strain evidence="4">MNA4</strain>
    </source>
</reference>
<dbReference type="PANTHER" id="PTHR35792:SF3">
    <property type="entry name" value="IG HYPOTHETICAL 17707"/>
    <property type="match status" value="1"/>
</dbReference>
<evidence type="ECO:0000313" key="4">
    <source>
        <dbReference type="Proteomes" id="UP000187550"/>
    </source>
</evidence>
<name>A0A1U7PSS2_9BACI</name>
<sequence>MKASSFFLGLAVGAVGSAAAVLLSAPQSGKELRLSVKSTSDDMKLKMEDVKEKASELKDSVKHLADEAKARFPEMKDGLMDSIDEWNRGTETNRDRIQKRIEQIQTSISELESAVAATQKK</sequence>
<keyword evidence="1" id="KW-0175">Coiled coil</keyword>
<dbReference type="EMBL" id="FTPL01000004">
    <property type="protein sequence ID" value="SIT90920.1"/>
    <property type="molecule type" value="Genomic_DNA"/>
</dbReference>
<feature type="coiled-coil region" evidence="1">
    <location>
        <begin position="40"/>
        <end position="67"/>
    </location>
</feature>
<dbReference type="STRING" id="550447.SAMN05428946_2546"/>
<dbReference type="Pfam" id="PF12732">
    <property type="entry name" value="YtxH"/>
    <property type="match status" value="1"/>
</dbReference>
<keyword evidence="2" id="KW-0732">Signal</keyword>
<feature type="coiled-coil region" evidence="1">
    <location>
        <begin position="94"/>
        <end position="121"/>
    </location>
</feature>
<dbReference type="PANTHER" id="PTHR35792">
    <property type="entry name" value="GENERAL STRESS PROTEIN"/>
    <property type="match status" value="1"/>
</dbReference>
<dbReference type="Proteomes" id="UP000187550">
    <property type="component" value="Unassembled WGS sequence"/>
</dbReference>
<dbReference type="OrthoDB" id="2989636at2"/>
<evidence type="ECO:0000313" key="3">
    <source>
        <dbReference type="EMBL" id="SIT90920.1"/>
    </source>
</evidence>
<protein>
    <submittedName>
        <fullName evidence="3">Gas vesicle protein</fullName>
    </submittedName>
</protein>
<evidence type="ECO:0000256" key="1">
    <source>
        <dbReference type="SAM" id="Coils"/>
    </source>
</evidence>
<organism evidence="3 4">
    <name type="scientific">Edaphobacillus lindanitolerans</name>
    <dbReference type="NCBI Taxonomy" id="550447"/>
    <lineage>
        <taxon>Bacteria</taxon>
        <taxon>Bacillati</taxon>
        <taxon>Bacillota</taxon>
        <taxon>Bacilli</taxon>
        <taxon>Bacillales</taxon>
        <taxon>Bacillaceae</taxon>
        <taxon>Edaphobacillus</taxon>
    </lineage>
</organism>
<gene>
    <name evidence="3" type="ORF">SAMN05428946_2546</name>
</gene>